<dbReference type="RefSeq" id="WP_008165714.1">
    <property type="nucleotide sequence ID" value="NZ_AGUF01000064.1"/>
</dbReference>
<protein>
    <submittedName>
        <fullName evidence="1">Uncharacterized protein</fullName>
    </submittedName>
</protein>
<proteinExistence type="predicted"/>
<comment type="caution">
    <text evidence="1">The sequence shown here is derived from an EMBL/GenBank/DDBJ whole genome shotgun (WGS) entry which is preliminary data.</text>
</comment>
<dbReference type="Proteomes" id="UP000003113">
    <property type="component" value="Unassembled WGS sequence"/>
</dbReference>
<dbReference type="AlphaFoldDB" id="H0FB78"/>
<sequence length="58" mass="6873">MIERFATMQKNCFRVFNVGTGTFEIPSFSGYARLRATMEPKAHCLDKRWIEAMLRCRR</sequence>
<organism evidence="1 2">
    <name type="scientific">Achromobacter arsenitoxydans SY8</name>
    <dbReference type="NCBI Taxonomy" id="477184"/>
    <lineage>
        <taxon>Bacteria</taxon>
        <taxon>Pseudomonadati</taxon>
        <taxon>Pseudomonadota</taxon>
        <taxon>Betaproteobacteria</taxon>
        <taxon>Burkholderiales</taxon>
        <taxon>Alcaligenaceae</taxon>
        <taxon>Achromobacter</taxon>
    </lineage>
</organism>
<accession>H0FB78</accession>
<dbReference type="EMBL" id="AGUF01000064">
    <property type="protein sequence ID" value="EHK64343.1"/>
    <property type="molecule type" value="Genomic_DNA"/>
</dbReference>
<gene>
    <name evidence="1" type="ORF">KYC_20174</name>
</gene>
<name>H0FB78_9BURK</name>
<evidence type="ECO:0000313" key="2">
    <source>
        <dbReference type="Proteomes" id="UP000003113"/>
    </source>
</evidence>
<reference evidence="1 2" key="1">
    <citation type="journal article" date="2012" name="J. Bacteriol.">
        <title>Genome sequence of the highly efficient arsenite-oxidizing bacterium Achromobacter arsenitoxydans SY8.</title>
        <authorList>
            <person name="Li X."/>
            <person name="Hu Y."/>
            <person name="Gong J."/>
            <person name="Lin Y."/>
            <person name="Johnstone L."/>
            <person name="Rensing C."/>
            <person name="Wang G."/>
        </authorList>
    </citation>
    <scope>NUCLEOTIDE SEQUENCE [LARGE SCALE GENOMIC DNA]</scope>
    <source>
        <strain evidence="1 2">SY8</strain>
    </source>
</reference>
<evidence type="ECO:0000313" key="1">
    <source>
        <dbReference type="EMBL" id="EHK64343.1"/>
    </source>
</evidence>
<keyword evidence="2" id="KW-1185">Reference proteome</keyword>